<organism evidence="1 2">
    <name type="scientific">Candidatus Enterovibrio altilux</name>
    <dbReference type="NCBI Taxonomy" id="1927128"/>
    <lineage>
        <taxon>Bacteria</taxon>
        <taxon>Pseudomonadati</taxon>
        <taxon>Pseudomonadota</taxon>
        <taxon>Gammaproteobacteria</taxon>
        <taxon>Vibrionales</taxon>
        <taxon>Vibrionaceae</taxon>
        <taxon>Enterovibrio</taxon>
    </lineage>
</organism>
<dbReference type="AlphaFoldDB" id="A0A291B7W8"/>
<protein>
    <submittedName>
        <fullName evidence="1">Uncharacterized protein</fullName>
    </submittedName>
</protein>
<accession>A0A291B7W8</accession>
<dbReference type="KEGG" id="elux:BTN50_0540"/>
<name>A0A291B7W8_9GAMM</name>
<keyword evidence="2" id="KW-1185">Reference proteome</keyword>
<proteinExistence type="predicted"/>
<evidence type="ECO:0000313" key="1">
    <source>
        <dbReference type="EMBL" id="ATF09067.1"/>
    </source>
</evidence>
<dbReference type="Proteomes" id="UP000218160">
    <property type="component" value="Chromosome 1"/>
</dbReference>
<dbReference type="EMBL" id="CP020660">
    <property type="protein sequence ID" value="ATF09067.1"/>
    <property type="molecule type" value="Genomic_DNA"/>
</dbReference>
<evidence type="ECO:0000313" key="2">
    <source>
        <dbReference type="Proteomes" id="UP000218160"/>
    </source>
</evidence>
<gene>
    <name evidence="1" type="ORF">BTN50_0540</name>
</gene>
<sequence length="43" mass="4935">MVKRVFSRPLRDLQGFINSVFQLAQLPYHEISLANLNVMISST</sequence>
<reference evidence="2" key="1">
    <citation type="submission" date="2017-04" db="EMBL/GenBank/DDBJ databases">
        <title>Genome evolution of the luminous symbionts of deep sea anglerfish.</title>
        <authorList>
            <person name="Hendry T.A."/>
        </authorList>
    </citation>
    <scope>NUCLEOTIDE SEQUENCE [LARGE SCALE GENOMIC DNA]</scope>
</reference>